<dbReference type="Gene3D" id="3.30.200.20">
    <property type="entry name" value="Phosphorylase Kinase, domain 1"/>
    <property type="match status" value="1"/>
</dbReference>
<evidence type="ECO:0000256" key="2">
    <source>
        <dbReference type="ARBA" id="ARBA00022679"/>
    </source>
</evidence>
<dbReference type="Pfam" id="PF00069">
    <property type="entry name" value="Pkinase"/>
    <property type="match status" value="1"/>
</dbReference>
<evidence type="ECO:0000259" key="8">
    <source>
        <dbReference type="PROSITE" id="PS50011"/>
    </source>
</evidence>
<name>A0A8S9Z7R5_9TREM</name>
<dbReference type="GO" id="GO:0035556">
    <property type="term" value="P:intracellular signal transduction"/>
    <property type="evidence" value="ECO:0007669"/>
    <property type="project" value="TreeGrafter"/>
</dbReference>
<dbReference type="EMBL" id="JTDE01000468">
    <property type="protein sequence ID" value="KAF7261161.1"/>
    <property type="molecule type" value="Genomic_DNA"/>
</dbReference>
<evidence type="ECO:0000313" key="10">
    <source>
        <dbReference type="Proteomes" id="UP000822476"/>
    </source>
</evidence>
<dbReference type="GO" id="GO:0043065">
    <property type="term" value="P:positive regulation of apoptotic process"/>
    <property type="evidence" value="ECO:0007669"/>
    <property type="project" value="TreeGrafter"/>
</dbReference>
<dbReference type="GO" id="GO:0004674">
    <property type="term" value="F:protein serine/threonine kinase activity"/>
    <property type="evidence" value="ECO:0007669"/>
    <property type="project" value="UniProtKB-KW"/>
</dbReference>
<dbReference type="InterPro" id="IPR017441">
    <property type="entry name" value="Protein_kinase_ATP_BS"/>
</dbReference>
<feature type="region of interest" description="Disordered" evidence="7">
    <location>
        <begin position="371"/>
        <end position="427"/>
    </location>
</feature>
<gene>
    <name evidence="9" type="ORF">EG68_01407</name>
</gene>
<dbReference type="SUPFAM" id="SSF56112">
    <property type="entry name" value="Protein kinase-like (PK-like)"/>
    <property type="match status" value="1"/>
</dbReference>
<dbReference type="Proteomes" id="UP000822476">
    <property type="component" value="Unassembled WGS sequence"/>
</dbReference>
<dbReference type="PROSITE" id="PS50011">
    <property type="entry name" value="PROTEIN_KINASE_DOM"/>
    <property type="match status" value="1"/>
</dbReference>
<evidence type="ECO:0000256" key="3">
    <source>
        <dbReference type="ARBA" id="ARBA00022741"/>
    </source>
</evidence>
<feature type="compositionally biased region" description="Basic and acidic residues" evidence="7">
    <location>
        <begin position="535"/>
        <end position="544"/>
    </location>
</feature>
<feature type="region of interest" description="Disordered" evidence="7">
    <location>
        <begin position="442"/>
        <end position="503"/>
    </location>
</feature>
<evidence type="ECO:0000313" key="9">
    <source>
        <dbReference type="EMBL" id="KAF7261161.1"/>
    </source>
</evidence>
<keyword evidence="1" id="KW-0723">Serine/threonine-protein kinase</keyword>
<keyword evidence="5 6" id="KW-0067">ATP-binding</keyword>
<feature type="compositionally biased region" description="Low complexity" evidence="7">
    <location>
        <begin position="383"/>
        <end position="393"/>
    </location>
</feature>
<dbReference type="InterPro" id="IPR008271">
    <property type="entry name" value="Ser/Thr_kinase_AS"/>
</dbReference>
<dbReference type="AlphaFoldDB" id="A0A8S9Z7R5"/>
<dbReference type="PROSITE" id="PS00108">
    <property type="entry name" value="PROTEIN_KINASE_ST"/>
    <property type="match status" value="1"/>
</dbReference>
<dbReference type="PANTHER" id="PTHR24342:SF20">
    <property type="entry name" value="MYOSIN LIGHT CHAIN KINASE, SMOOTH MUSCLE"/>
    <property type="match status" value="1"/>
</dbReference>
<dbReference type="PROSITE" id="PS00107">
    <property type="entry name" value="PROTEIN_KINASE_ATP"/>
    <property type="match status" value="1"/>
</dbReference>
<reference evidence="9" key="1">
    <citation type="submission" date="2019-07" db="EMBL/GenBank/DDBJ databases">
        <title>Annotation for the trematode Paragonimus miyazaki's.</title>
        <authorList>
            <person name="Choi Y.-J."/>
        </authorList>
    </citation>
    <scope>NUCLEOTIDE SEQUENCE</scope>
    <source>
        <strain evidence="9">Japan</strain>
    </source>
</reference>
<dbReference type="FunFam" id="1.10.510.10:FF:000594">
    <property type="entry name" value="Myosin light chain kinase isoform-III"/>
    <property type="match status" value="1"/>
</dbReference>
<dbReference type="GO" id="GO:0005524">
    <property type="term" value="F:ATP binding"/>
    <property type="evidence" value="ECO:0007669"/>
    <property type="project" value="UniProtKB-UniRule"/>
</dbReference>
<dbReference type="InterPro" id="IPR011009">
    <property type="entry name" value="Kinase-like_dom_sf"/>
</dbReference>
<feature type="compositionally biased region" description="Basic and acidic residues" evidence="7">
    <location>
        <begin position="469"/>
        <end position="479"/>
    </location>
</feature>
<keyword evidence="2" id="KW-0808">Transferase</keyword>
<comment type="caution">
    <text evidence="9">The sequence shown here is derived from an EMBL/GenBank/DDBJ whole genome shotgun (WGS) entry which is preliminary data.</text>
</comment>
<proteinExistence type="predicted"/>
<keyword evidence="10" id="KW-1185">Reference proteome</keyword>
<evidence type="ECO:0000256" key="1">
    <source>
        <dbReference type="ARBA" id="ARBA00022527"/>
    </source>
</evidence>
<protein>
    <recommendedName>
        <fullName evidence="8">Protein kinase domain-containing protein</fullName>
    </recommendedName>
</protein>
<dbReference type="GO" id="GO:0005634">
    <property type="term" value="C:nucleus"/>
    <property type="evidence" value="ECO:0007669"/>
    <property type="project" value="TreeGrafter"/>
</dbReference>
<sequence>MSCAFEITLHRFLLKRPSIFLALGDDEDTDPNLLTKHVVIKEDRHISNDYNIGEYLGSGKFGEVKRCVERNTGGQFAAKFIPIASKEDWQSIQNEIAIMNKLRHPRLIQLYDAYAYKDEVVMVLELITGGELFERIIDESFDLNETRCIRFMNEILQGVEYIHAQGVIHLDLKPENILCLSRTSFKIKIIDFGLARFYDNKEICVLFGTPEFVSPEVISYEPVTPAADMWSVGVICYVMLSGLSPFMGDSQGETLANIMRVTYDFNYPEFDEISEGARDFIRKLLIKDPRKRMMASECLEHSWIKRKKQLKRKGTVSKKRLKHFVYRRKWQKAVNAIIALLRMGVVLHHEYTLENSVAQPIGTVPSTLKTSKEKFNQSDHPSTRSTTNTTPKTEPLDKQTKISNKSESVNIKRIKSSKPNEQPQRKENTIASIFGKMTAKCVTDEEPSNVTKKSPSTNSRRPSILSRFSRREGSRDSKTNIRGSKTSLKKSSVSSEEESITNHSIKLKLERESNIAGKSKKKISFTEETSVLKTSKAEDEKNMESDTLLKQSDKLIKPTLIKQPSAPRKLTAASSQPDPSAQIQPTGQTKSGPPVAEQSSTTNLERSSGKQPDVKVNSINPERPTQKKIAPATGGIAAKIGFFSNLPKDSNSRFRKS</sequence>
<organism evidence="9 10">
    <name type="scientific">Paragonimus skrjabini miyazakii</name>
    <dbReference type="NCBI Taxonomy" id="59628"/>
    <lineage>
        <taxon>Eukaryota</taxon>
        <taxon>Metazoa</taxon>
        <taxon>Spiralia</taxon>
        <taxon>Lophotrochozoa</taxon>
        <taxon>Platyhelminthes</taxon>
        <taxon>Trematoda</taxon>
        <taxon>Digenea</taxon>
        <taxon>Plagiorchiida</taxon>
        <taxon>Troglotremata</taxon>
        <taxon>Troglotrematidae</taxon>
        <taxon>Paragonimus</taxon>
    </lineage>
</organism>
<dbReference type="PANTHER" id="PTHR24342">
    <property type="entry name" value="SERINE/THREONINE-PROTEIN KINASE 17"/>
    <property type="match status" value="1"/>
</dbReference>
<feature type="region of interest" description="Disordered" evidence="7">
    <location>
        <begin position="529"/>
        <end position="634"/>
    </location>
</feature>
<evidence type="ECO:0000256" key="7">
    <source>
        <dbReference type="SAM" id="MobiDB-lite"/>
    </source>
</evidence>
<keyword evidence="4" id="KW-0418">Kinase</keyword>
<keyword evidence="3 6" id="KW-0547">Nucleotide-binding</keyword>
<dbReference type="OrthoDB" id="10260894at2759"/>
<evidence type="ECO:0000256" key="4">
    <source>
        <dbReference type="ARBA" id="ARBA00022777"/>
    </source>
</evidence>
<feature type="binding site" evidence="6">
    <location>
        <position position="79"/>
    </location>
    <ligand>
        <name>ATP</name>
        <dbReference type="ChEBI" id="CHEBI:30616"/>
    </ligand>
</feature>
<feature type="compositionally biased region" description="Low complexity" evidence="7">
    <location>
        <begin position="484"/>
        <end position="494"/>
    </location>
</feature>
<dbReference type="Gene3D" id="1.10.510.10">
    <property type="entry name" value="Transferase(Phosphotransferase) domain 1"/>
    <property type="match status" value="1"/>
</dbReference>
<feature type="domain" description="Protein kinase" evidence="8">
    <location>
        <begin position="50"/>
        <end position="304"/>
    </location>
</feature>
<dbReference type="CDD" id="cd14103">
    <property type="entry name" value="STKc_MLCK"/>
    <property type="match status" value="1"/>
</dbReference>
<feature type="compositionally biased region" description="Polar residues" evidence="7">
    <location>
        <begin position="448"/>
        <end position="461"/>
    </location>
</feature>
<feature type="compositionally biased region" description="Polar residues" evidence="7">
    <location>
        <begin position="572"/>
        <end position="610"/>
    </location>
</feature>
<dbReference type="SMART" id="SM00220">
    <property type="entry name" value="S_TKc"/>
    <property type="match status" value="1"/>
</dbReference>
<evidence type="ECO:0000256" key="6">
    <source>
        <dbReference type="PROSITE-ProRule" id="PRU10141"/>
    </source>
</evidence>
<dbReference type="InterPro" id="IPR000719">
    <property type="entry name" value="Prot_kinase_dom"/>
</dbReference>
<evidence type="ECO:0000256" key="5">
    <source>
        <dbReference type="ARBA" id="ARBA00022840"/>
    </source>
</evidence>
<accession>A0A8S9Z7R5</accession>